<dbReference type="SMART" id="SM00710">
    <property type="entry name" value="PbH1"/>
    <property type="match status" value="7"/>
</dbReference>
<dbReference type="SMART" id="SM00722">
    <property type="entry name" value="CASH"/>
    <property type="match status" value="2"/>
</dbReference>
<evidence type="ECO:0000313" key="6">
    <source>
        <dbReference type="EMBL" id="ETA68991.1"/>
    </source>
</evidence>
<dbReference type="InterPro" id="IPR022409">
    <property type="entry name" value="PKD/Chitinase_dom"/>
</dbReference>
<comment type="caution">
    <text evidence="6">The sequence shown here is derived from an EMBL/GenBank/DDBJ whole genome shotgun (WGS) entry which is preliminary data.</text>
</comment>
<dbReference type="InterPro" id="IPR011050">
    <property type="entry name" value="Pectin_lyase_fold/virulence"/>
</dbReference>
<evidence type="ECO:0000259" key="4">
    <source>
        <dbReference type="SMART" id="SM00089"/>
    </source>
</evidence>
<reference evidence="6 7" key="1">
    <citation type="submission" date="2013-08" db="EMBL/GenBank/DDBJ databases">
        <authorList>
            <consortium name="DOE Joint Genome Institute"/>
            <person name="Eisen J."/>
            <person name="Huntemann M."/>
            <person name="Han J."/>
            <person name="Chen A."/>
            <person name="Kyrpides N."/>
            <person name="Mavromatis K."/>
            <person name="Markowitz V."/>
            <person name="Palaniappan K."/>
            <person name="Ivanova N."/>
            <person name="Schaumberg A."/>
            <person name="Pati A."/>
            <person name="Liolios K."/>
            <person name="Nordberg H.P."/>
            <person name="Cantor M.N."/>
            <person name="Hua S.X."/>
            <person name="Woyke T."/>
        </authorList>
    </citation>
    <scope>NUCLEOTIDE SEQUENCE [LARGE SCALE GENOMIC DNA]</scope>
    <source>
        <strain evidence="6 7">DSM 2278</strain>
    </source>
</reference>
<dbReference type="Gene3D" id="2.60.40.4190">
    <property type="match status" value="4"/>
</dbReference>
<evidence type="ECO:0000313" key="7">
    <source>
        <dbReference type="Proteomes" id="UP000019483"/>
    </source>
</evidence>
<feature type="domain" description="Carbohydrate-binding/sugar hydrolysis" evidence="5">
    <location>
        <begin position="57"/>
        <end position="189"/>
    </location>
</feature>
<dbReference type="PROSITE" id="PS00800">
    <property type="entry name" value="PECTINESTERASE_1"/>
    <property type="match status" value="1"/>
</dbReference>
<dbReference type="NCBIfam" id="TIGR04213">
    <property type="entry name" value="PGF_pre_PGF"/>
    <property type="match status" value="1"/>
</dbReference>
<dbReference type="SMART" id="SM00089">
    <property type="entry name" value="PKD"/>
    <property type="match status" value="2"/>
</dbReference>
<dbReference type="SUPFAM" id="SSF49299">
    <property type="entry name" value="PKD domain"/>
    <property type="match status" value="2"/>
</dbReference>
<evidence type="ECO:0000259" key="5">
    <source>
        <dbReference type="SMART" id="SM00722"/>
    </source>
</evidence>
<gene>
    <name evidence="6" type="ORF">MettiDRAFT_2481</name>
</gene>
<dbReference type="InterPro" id="IPR035986">
    <property type="entry name" value="PKD_dom_sf"/>
</dbReference>
<dbReference type="InterPro" id="IPR051550">
    <property type="entry name" value="SCF-Subunits/Alg-Epimerases"/>
</dbReference>
<dbReference type="NCBIfam" id="TIGR03804">
    <property type="entry name" value="para_beta_helix"/>
    <property type="match status" value="2"/>
</dbReference>
<evidence type="ECO:0000256" key="2">
    <source>
        <dbReference type="ARBA" id="ARBA00022737"/>
    </source>
</evidence>
<proteinExistence type="predicted"/>
<feature type="domain" description="PKD/Chitinase" evidence="4">
    <location>
        <begin position="422"/>
        <end position="505"/>
    </location>
</feature>
<dbReference type="InterPro" id="IPR012334">
    <property type="entry name" value="Pectin_lyas_fold"/>
</dbReference>
<dbReference type="Pfam" id="PF07752">
    <property type="entry name" value="S-layer"/>
    <property type="match status" value="4"/>
</dbReference>
<dbReference type="Proteomes" id="UP000019483">
    <property type="component" value="Unassembled WGS sequence"/>
</dbReference>
<evidence type="ECO:0000256" key="1">
    <source>
        <dbReference type="ARBA" id="ARBA00004906"/>
    </source>
</evidence>
<dbReference type="EMBL" id="AZAJ01000001">
    <property type="protein sequence ID" value="ETA68991.1"/>
    <property type="molecule type" value="Genomic_DNA"/>
</dbReference>
<dbReference type="Pfam" id="PF00801">
    <property type="entry name" value="PKD"/>
    <property type="match status" value="1"/>
</dbReference>
<dbReference type="Gene3D" id="2.160.20.10">
    <property type="entry name" value="Single-stranded right-handed beta-helix, Pectin lyase-like"/>
    <property type="match status" value="1"/>
</dbReference>
<keyword evidence="3" id="KW-0833">Ubl conjugation pathway</keyword>
<dbReference type="InterPro" id="IPR022441">
    <property type="entry name" value="Para_beta_helix_rpt-2"/>
</dbReference>
<feature type="domain" description="Carbohydrate-binding/sugar hydrolysis" evidence="5">
    <location>
        <begin position="247"/>
        <end position="398"/>
    </location>
</feature>
<dbReference type="InterPro" id="IPR000601">
    <property type="entry name" value="PKD_dom"/>
</dbReference>
<dbReference type="NCBIfam" id="TIGR01567">
    <property type="entry name" value="S_layer_rel_Mac"/>
    <property type="match status" value="3"/>
</dbReference>
<dbReference type="Gene3D" id="2.60.40.10">
    <property type="entry name" value="Immunoglobulins"/>
    <property type="match status" value="1"/>
</dbReference>
<evidence type="ECO:0000256" key="3">
    <source>
        <dbReference type="ARBA" id="ARBA00022786"/>
    </source>
</evidence>
<feature type="domain" description="PKD/Chitinase" evidence="4">
    <location>
        <begin position="1764"/>
        <end position="1845"/>
    </location>
</feature>
<protein>
    <submittedName>
        <fullName evidence="6">S-layer-related duplication domain</fullName>
    </submittedName>
</protein>
<sequence length="2086" mass="234156">MRHHYFKTLLVMYICISFVLAGNAMAETITVDLSGDGDYTSIQDAIDNSDSGDSIVVKSGTYMENLIIEKSISIISESQNPDTVTIRPIDNQSYTICINSNDVVLKGFTVTGADFSKAVFLYESSSCLIENNVVKSNKYGIYLNNSDNNEIINNTLESNDYIGLCLFESNSNEIKSTYSFNDLIGFDLVKSCNNTVIENHLQGDKVYGIYFHESSHNNSLINNSIIHTYSYEVSSTSVNSLSVDSSNIDSPDEFELVTKEIVIYPNENDGKNSTDLVLSSASSSYVTPNLAVASGIGLFLRYNNKENLIAGNTIENSYMEGMYVGYNSSGNTIYNNYFNNDLNLKQYSNSSNTWNIDKTAGENIVGGPYLGGNCWTNPSGTDFCQTHLDTDEDGICDETYTINENNVDFLPLYSYQNLIPEASIFSVSPGYVKAGETVHFAGIGIDHDGYILEYKWESSIDGILSDNAYFNTNKLSPGNHTIHLKVKDNEDEWSAEVTSLLIVENDNDAYIRSQVYNGSNLYSIFKENAINIENGSSAIEINSSNFKAFNYDLDTNKGSESLRIYNTTNTNQSADGRTLEEGRLNYKTEILQVPYKADFDNEEVYGSTYPTTYPSIGFFGDRYVSLSDESPDEIVKLLLDSDDKHLIRTSFSLELPEGYELTAKQIDVEGNKVWMELSQNGEFIEDEVIDLSRGPVTWEYYQDVGDEDNVIVFRLLVTDVFMGEVDEFVDVEGIWLIDFENPINVEEGSTFNEMEVQLVDNDSIRMNNSNNIVLEKDSTINVANDLNFKVADSDSLRFCLIKTYDQSTQHDIPGAIATGPESWDYLNFAGLFYDIDNAISSETLEVTQPLTSTERIIDPGNLTYRTTIQKSYFSCDELNSDGEQYEVVGILGEKYIPLEQGNPAKLGKLLLDTDKEYIVTGSGNIDFKDDYSIRYSYDEEEDEFHIYFQKGNWIYGGTSIDNTIVFDPVSQDAIWKWEYDIAGVDDVRVMKLHIKKIEGPVSKQFIIDGIWILDFDDILDFEISDEEGLLEVADISENSITFSNSNYINLLSGERFDIYNCLKLEVADNSTLYYYPVIEKTIPENTPANIDSYETRIRSYQNENPTINISLDCPSDVVWYLDGDYQQINYSVTDASYYSDTYASGDYDITAFVSNENGTDVINWDWGIIKPTTSVDITHTGNIEVRSPVYDKNDIFALNDNNTFLEINASNFAGFYYDLDRNTSTESIIIKNITAAENGDLKVGKYGLNYSTSIQQVMYKSDYGNSKYGLNETYQVIGILGDPYVPITEIENSKTCKFAKLLVDTDNKYTLRTNSSLELANGYALTAKQIKVEENKVLLELSRNGEFVEDEVIDVSDGLAIWEYYSDLGNESNVLIYRLLVSDVFMGQVDALAVTQGMWLIDSNEDNLLEIDHGDRFSELDVDLLDNNRIKMSNNHDAIILKKGEDTTIALDLSIKLSNSSDHNFYLKKDIYPTEEYELRGTVATGPIIWNNGLSWNFKDFAGFVYDFEENIGTEQININYISNSSIEEEGITYYSTLIQKEYAGNFTPENNIHNNEKYPMVGIFGEEYVSLKDSRPDELAKLVIDSDSQYTLKIGSPLELPEGYELIVNEIENNNTAVISILKNRELLFSENIDSFAGEFTLEFKEDIGSQENVIVVRTNIKEIVTEQTDSYIVLNGLWIVDSESYLAINIGYRFGEFVVDSIAEDNIHMFNFRSISIGKGYEIELAEGINLRISDSDSLLFYPYREYKPTGALSNYLPSVSSLLLSTNITTFNSDVSFYGNGTDQDGSIVAYNWRSNIDGQLSTNSSFTSSELSIGNHTIYFKAKDDNGDWSEEVSTNLLVNAASPSITTTSSSGGGGGGGGGGTSGELYENIAFKDVKSEFITKDSVTNYDFENENNEVEFIQFTASRNWGKISATIECLHDTSALVDKEPEGTVYRNLNIWVGKSGFSDSDNIKDCIIGFKVSRQWLEDNDIDEDSIRLLHYSDGEWEELDTEMTGEDDEYLHFEAKTSGFSPFAIVGDSKEENLNSNSDDAKMSTNSIENNNNVEEEMTETASQSTPGFESITLIAAFLLAVCCITRVRKD</sequence>
<dbReference type="InterPro" id="IPR013783">
    <property type="entry name" value="Ig-like_fold"/>
</dbReference>
<dbReference type="STRING" id="1090322.MettiDRAFT_2481"/>
<dbReference type="Pfam" id="PF05048">
    <property type="entry name" value="NosD"/>
    <property type="match status" value="2"/>
</dbReference>
<comment type="pathway">
    <text evidence="1">Protein modification; protein ubiquitination.</text>
</comment>
<accession>W9E052</accession>
<dbReference type="Gene3D" id="2.60.98.40">
    <property type="match status" value="4"/>
</dbReference>
<dbReference type="InterPro" id="IPR026453">
    <property type="entry name" value="PGF_pre_PGF"/>
</dbReference>
<dbReference type="InterPro" id="IPR007742">
    <property type="entry name" value="NosD_dom"/>
</dbReference>
<keyword evidence="7" id="KW-1185">Reference proteome</keyword>
<dbReference type="InterPro" id="IPR006457">
    <property type="entry name" value="S_layer-rel_Mac"/>
</dbReference>
<dbReference type="InterPro" id="IPR006626">
    <property type="entry name" value="PbH1"/>
</dbReference>
<keyword evidence="2" id="KW-0677">Repeat</keyword>
<dbReference type="InterPro" id="IPR018040">
    <property type="entry name" value="Pectinesterase_Tyr_AS"/>
</dbReference>
<dbReference type="InterPro" id="IPR006633">
    <property type="entry name" value="Carb-bd_sugar_hydrolysis-dom"/>
</dbReference>
<dbReference type="PANTHER" id="PTHR22990">
    <property type="entry name" value="F-BOX ONLY PROTEIN"/>
    <property type="match status" value="1"/>
</dbReference>
<dbReference type="SUPFAM" id="SSF51126">
    <property type="entry name" value="Pectin lyase-like"/>
    <property type="match status" value="2"/>
</dbReference>
<name>W9E052_METTI</name>
<organism evidence="6 7">
    <name type="scientific">Methanolobus tindarius DSM 2278</name>
    <dbReference type="NCBI Taxonomy" id="1090322"/>
    <lineage>
        <taxon>Archaea</taxon>
        <taxon>Methanobacteriati</taxon>
        <taxon>Methanobacteriota</taxon>
        <taxon>Stenosarchaea group</taxon>
        <taxon>Methanomicrobia</taxon>
        <taxon>Methanosarcinales</taxon>
        <taxon>Methanosarcinaceae</taxon>
        <taxon>Methanolobus</taxon>
    </lineage>
</organism>
<dbReference type="PANTHER" id="PTHR22990:SF15">
    <property type="entry name" value="F-BOX ONLY PROTEIN 10"/>
    <property type="match status" value="1"/>
</dbReference>